<reference evidence="3 4" key="1">
    <citation type="submission" date="2022-05" db="EMBL/GenBank/DDBJ databases">
        <authorList>
            <consortium name="Genoscope - CEA"/>
            <person name="William W."/>
        </authorList>
    </citation>
    <scope>NUCLEOTIDE SEQUENCE [LARGE SCALE GENOMIC DNA]</scope>
</reference>
<feature type="region of interest" description="Disordered" evidence="1">
    <location>
        <begin position="55"/>
        <end position="75"/>
    </location>
</feature>
<evidence type="ECO:0000256" key="1">
    <source>
        <dbReference type="SAM" id="MobiDB-lite"/>
    </source>
</evidence>
<comment type="caution">
    <text evidence="3">The sequence shown here is derived from an EMBL/GenBank/DDBJ whole genome shotgun (WGS) entry which is preliminary data.</text>
</comment>
<evidence type="ECO:0000313" key="3">
    <source>
        <dbReference type="EMBL" id="CAH3170317.1"/>
    </source>
</evidence>
<dbReference type="EMBL" id="CALNXI010001480">
    <property type="protein sequence ID" value="CAH3170317.1"/>
    <property type="molecule type" value="Genomic_DNA"/>
</dbReference>
<evidence type="ECO:0000256" key="2">
    <source>
        <dbReference type="SAM" id="SignalP"/>
    </source>
</evidence>
<proteinExistence type="predicted"/>
<keyword evidence="2" id="KW-0732">Signal</keyword>
<organism evidence="3 4">
    <name type="scientific">Porites evermanni</name>
    <dbReference type="NCBI Taxonomy" id="104178"/>
    <lineage>
        <taxon>Eukaryota</taxon>
        <taxon>Metazoa</taxon>
        <taxon>Cnidaria</taxon>
        <taxon>Anthozoa</taxon>
        <taxon>Hexacorallia</taxon>
        <taxon>Scleractinia</taxon>
        <taxon>Fungiina</taxon>
        <taxon>Poritidae</taxon>
        <taxon>Porites</taxon>
    </lineage>
</organism>
<dbReference type="Proteomes" id="UP001159427">
    <property type="component" value="Unassembled WGS sequence"/>
</dbReference>
<sequence>MVKKASLLTATLILICMTIDRSSREVSAVNEATKNTFRFLFNFYQKPVASLIKNSSATEDHEEKSPQLKKRDNIATPTVEPTFKTTTINFPVNSYMANVMLQLFGKEGILEKGGFYRTGYIHENATASIVLLESFQNRSVLLHEIMQAHGAPIGGGALALVVQLFFTPTDFRRVTDWLREDIRLGYINYDDPCSPIVKIKFVCCTKIANPFLAPKFGTLRVDID</sequence>
<feature type="compositionally biased region" description="Basic and acidic residues" evidence="1">
    <location>
        <begin position="58"/>
        <end position="73"/>
    </location>
</feature>
<feature type="chain" id="PRO_5046373376" evidence="2">
    <location>
        <begin position="29"/>
        <end position="224"/>
    </location>
</feature>
<accession>A0ABN8QUV9</accession>
<evidence type="ECO:0000313" key="4">
    <source>
        <dbReference type="Proteomes" id="UP001159427"/>
    </source>
</evidence>
<keyword evidence="4" id="KW-1185">Reference proteome</keyword>
<name>A0ABN8QUV9_9CNID</name>
<gene>
    <name evidence="3" type="ORF">PEVE_00007241</name>
</gene>
<protein>
    <submittedName>
        <fullName evidence="3">Uncharacterized protein</fullName>
    </submittedName>
</protein>
<feature type="signal peptide" evidence="2">
    <location>
        <begin position="1"/>
        <end position="28"/>
    </location>
</feature>